<evidence type="ECO:0000256" key="1">
    <source>
        <dbReference type="SAM" id="MobiDB-lite"/>
    </source>
</evidence>
<dbReference type="Proteomes" id="UP000037035">
    <property type="component" value="Unassembled WGS sequence"/>
</dbReference>
<sequence>MEKPSSTTTQDEINKGNCGEEAQRSSGVSGMREDQVCKTVLLYKAVGDEKPSAMKCPDSVSDRLNPTTDRRRGIPRTLRRSSKCRAQCRSPPQSIEMATPRLGRESRQPLALPESQPCRRLTFQSLRMQRSSPLTPTLRLEPTRQLYRPWKRQGCPCSQGTLAHLSWPMEAHTVGHFIHCSSDICTKMRKREEFTTISLHLYMLDSQGMILFTGVLAGHRLRLGSGADGHSRRQPFPVYLDACRHAVAAVDTRAHCHKAHGPIPLWTVPSTMTESRSVVKSGRTVLQTWPSLIPLTPLDPCPYRTNPRFQPLQFSTPSSLTNSLLHSCPYLSHPELLCFSSRILKCLQSMYTHSMVSPCT</sequence>
<feature type="region of interest" description="Disordered" evidence="1">
    <location>
        <begin position="1"/>
        <end position="32"/>
    </location>
</feature>
<comment type="caution">
    <text evidence="2">The sequence shown here is derived from an EMBL/GenBank/DDBJ whole genome shotgun (WGS) entry which is preliminary data.</text>
</comment>
<dbReference type="VEuPathDB" id="FungiDB:VP01_5017g1"/>
<reference evidence="2 3" key="1">
    <citation type="submission" date="2015-08" db="EMBL/GenBank/DDBJ databases">
        <title>Next Generation Sequencing and Analysis of the Genome of Puccinia sorghi L Schw, the Causal Agent of Maize Common Rust.</title>
        <authorList>
            <person name="Rochi L."/>
            <person name="Burguener G."/>
            <person name="Darino M."/>
            <person name="Turjanski A."/>
            <person name="Kreff E."/>
            <person name="Dieguez M.J."/>
            <person name="Sacco F."/>
        </authorList>
    </citation>
    <scope>NUCLEOTIDE SEQUENCE [LARGE SCALE GENOMIC DNA]</scope>
    <source>
        <strain evidence="2 3">RO10H11247</strain>
    </source>
</reference>
<feature type="compositionally biased region" description="Polar residues" evidence="1">
    <location>
        <begin position="1"/>
        <end position="11"/>
    </location>
</feature>
<keyword evidence="3" id="KW-1185">Reference proteome</keyword>
<evidence type="ECO:0000313" key="2">
    <source>
        <dbReference type="EMBL" id="KNZ49423.1"/>
    </source>
</evidence>
<name>A0A0L6ULL9_9BASI</name>
<organism evidence="2 3">
    <name type="scientific">Puccinia sorghi</name>
    <dbReference type="NCBI Taxonomy" id="27349"/>
    <lineage>
        <taxon>Eukaryota</taxon>
        <taxon>Fungi</taxon>
        <taxon>Dikarya</taxon>
        <taxon>Basidiomycota</taxon>
        <taxon>Pucciniomycotina</taxon>
        <taxon>Pucciniomycetes</taxon>
        <taxon>Pucciniales</taxon>
        <taxon>Pucciniaceae</taxon>
        <taxon>Puccinia</taxon>
    </lineage>
</organism>
<evidence type="ECO:0000313" key="3">
    <source>
        <dbReference type="Proteomes" id="UP000037035"/>
    </source>
</evidence>
<protein>
    <submittedName>
        <fullName evidence="2">Uncharacterized protein</fullName>
    </submittedName>
</protein>
<gene>
    <name evidence="2" type="ORF">VP01_5017g1</name>
</gene>
<accession>A0A0L6ULL9</accession>
<proteinExistence type="predicted"/>
<dbReference type="EMBL" id="LAVV01010184">
    <property type="protein sequence ID" value="KNZ49423.1"/>
    <property type="molecule type" value="Genomic_DNA"/>
</dbReference>
<dbReference type="AlphaFoldDB" id="A0A0L6ULL9"/>
<feature type="region of interest" description="Disordered" evidence="1">
    <location>
        <begin position="51"/>
        <end position="72"/>
    </location>
</feature>